<evidence type="ECO:0000256" key="3">
    <source>
        <dbReference type="ARBA" id="ARBA00006958"/>
    </source>
</evidence>
<keyword evidence="9" id="KW-1185">Reference proteome</keyword>
<comment type="subcellular location">
    <subcellularLocation>
        <location evidence="2">Nucleus</location>
    </subcellularLocation>
</comment>
<dbReference type="RefSeq" id="XP_049301924.1">
    <property type="nucleotide sequence ID" value="XM_049445967.1"/>
</dbReference>
<sequence length="356" mass="40348">MEELLFVYAAIVEEEESEGRRKILKGLRDKSDPFTMQDTAFINTFRFPKSLCKSLISELEPHDVQKSSIPFDLRFLTSLYFYGHGSYQKCVGNNYMLSMSQSSVSRALHFISKLIVDVKGSEIYFPSSAQDVSDAKKGFYTKFGIKGTIGAIDCTLIGIVSPSTTDATTPLSLFMNRKGFYCLNVEAVCDHRLLFTAVNARYPGSCHDSGIWTTSPTRMHLTNTYNTQSDSWLLGDQGYPLEPWLLTPVAEPSNAREVRYNKLHAKARNTIERAFGVLKSRFRCLSKHRILHYSPEKASLIIYACTILHNILLKHGVAADLGFEEVLEESQDTEIVFENPNFREGARVRERYIMSL</sequence>
<organism evidence="9 10">
    <name type="scientific">Bactrocera dorsalis</name>
    <name type="common">Oriental fruit fly</name>
    <name type="synonym">Dacus dorsalis</name>
    <dbReference type="NCBI Taxonomy" id="27457"/>
    <lineage>
        <taxon>Eukaryota</taxon>
        <taxon>Metazoa</taxon>
        <taxon>Ecdysozoa</taxon>
        <taxon>Arthropoda</taxon>
        <taxon>Hexapoda</taxon>
        <taxon>Insecta</taxon>
        <taxon>Pterygota</taxon>
        <taxon>Neoptera</taxon>
        <taxon>Endopterygota</taxon>
        <taxon>Diptera</taxon>
        <taxon>Brachycera</taxon>
        <taxon>Muscomorpha</taxon>
        <taxon>Tephritoidea</taxon>
        <taxon>Tephritidae</taxon>
        <taxon>Bactrocera</taxon>
        <taxon>Bactrocera</taxon>
    </lineage>
</organism>
<evidence type="ECO:0000256" key="1">
    <source>
        <dbReference type="ARBA" id="ARBA00001968"/>
    </source>
</evidence>
<keyword evidence="6" id="KW-0378">Hydrolase</keyword>
<proteinExistence type="inferred from homology"/>
<evidence type="ECO:0000259" key="8">
    <source>
        <dbReference type="Pfam" id="PF13359"/>
    </source>
</evidence>
<evidence type="ECO:0000313" key="10">
    <source>
        <dbReference type="RefSeq" id="XP_049301924.1"/>
    </source>
</evidence>
<comment type="cofactor">
    <cofactor evidence="1">
        <name>a divalent metal cation</name>
        <dbReference type="ChEBI" id="CHEBI:60240"/>
    </cofactor>
</comment>
<accession>A0ABM3IY66</accession>
<name>A0ABM3IY66_BACDO</name>
<feature type="domain" description="DDE Tnp4" evidence="8">
    <location>
        <begin position="152"/>
        <end position="310"/>
    </location>
</feature>
<keyword evidence="5" id="KW-0479">Metal-binding</keyword>
<dbReference type="PANTHER" id="PTHR22930:SF85">
    <property type="entry name" value="GH03217P-RELATED"/>
    <property type="match status" value="1"/>
</dbReference>
<evidence type="ECO:0000313" key="9">
    <source>
        <dbReference type="Proteomes" id="UP001652620"/>
    </source>
</evidence>
<dbReference type="InterPro" id="IPR045249">
    <property type="entry name" value="HARBI1-like"/>
</dbReference>
<keyword evidence="7" id="KW-0539">Nucleus</keyword>
<dbReference type="PANTHER" id="PTHR22930">
    <property type="match status" value="1"/>
</dbReference>
<reference evidence="9" key="1">
    <citation type="submission" date="2025-05" db="UniProtKB">
        <authorList>
            <consortium name="RefSeq"/>
        </authorList>
    </citation>
    <scope>NUCLEOTIDE SEQUENCE [LARGE SCALE GENOMIC DNA]</scope>
</reference>
<evidence type="ECO:0000256" key="2">
    <source>
        <dbReference type="ARBA" id="ARBA00004123"/>
    </source>
</evidence>
<dbReference type="Proteomes" id="UP001652620">
    <property type="component" value="Chromosome 1"/>
</dbReference>
<evidence type="ECO:0000256" key="6">
    <source>
        <dbReference type="ARBA" id="ARBA00022801"/>
    </source>
</evidence>
<comment type="similarity">
    <text evidence="3">Belongs to the HARBI1 family.</text>
</comment>
<evidence type="ECO:0000256" key="7">
    <source>
        <dbReference type="ARBA" id="ARBA00023242"/>
    </source>
</evidence>
<gene>
    <name evidence="10" type="primary">LOC125775404</name>
</gene>
<evidence type="ECO:0000256" key="5">
    <source>
        <dbReference type="ARBA" id="ARBA00022723"/>
    </source>
</evidence>
<keyword evidence="4" id="KW-0540">Nuclease</keyword>
<dbReference type="Pfam" id="PF13359">
    <property type="entry name" value="DDE_Tnp_4"/>
    <property type="match status" value="1"/>
</dbReference>
<dbReference type="InterPro" id="IPR027806">
    <property type="entry name" value="HARBI1_dom"/>
</dbReference>
<evidence type="ECO:0000256" key="4">
    <source>
        <dbReference type="ARBA" id="ARBA00022722"/>
    </source>
</evidence>
<reference evidence="10" key="2">
    <citation type="submission" date="2025-08" db="UniProtKB">
        <authorList>
            <consortium name="RefSeq"/>
        </authorList>
    </citation>
    <scope>IDENTIFICATION</scope>
    <source>
        <tissue evidence="10">Adult</tissue>
    </source>
</reference>
<dbReference type="GeneID" id="125775404"/>
<protein>
    <submittedName>
        <fullName evidence="10">Nuclease HARBI1</fullName>
    </submittedName>
</protein>